<dbReference type="Proteomes" id="UP001206206">
    <property type="component" value="Unassembled WGS sequence"/>
</dbReference>
<comment type="caution">
    <text evidence="1">The sequence shown here is derived from an EMBL/GenBank/DDBJ whole genome shotgun (WGS) entry which is preliminary data.</text>
</comment>
<proteinExistence type="predicted"/>
<protein>
    <submittedName>
        <fullName evidence="1">Lasso RiPP family leader peptide-containing protein</fullName>
    </submittedName>
</protein>
<dbReference type="EMBL" id="JANFNH010000008">
    <property type="protein sequence ID" value="MCQ4042627.1"/>
    <property type="molecule type" value="Genomic_DNA"/>
</dbReference>
<name>A0ABT1PB75_9ACTN</name>
<accession>A0ABT1PB75</accession>
<organism evidence="1 2">
    <name type="scientific">Streptantibioticus rubrisoli</name>
    <dbReference type="NCBI Taxonomy" id="1387313"/>
    <lineage>
        <taxon>Bacteria</taxon>
        <taxon>Bacillati</taxon>
        <taxon>Actinomycetota</taxon>
        <taxon>Actinomycetes</taxon>
        <taxon>Kitasatosporales</taxon>
        <taxon>Streptomycetaceae</taxon>
        <taxon>Streptantibioticus</taxon>
    </lineage>
</organism>
<dbReference type="NCBIfam" id="NF033521">
    <property type="entry name" value="lasso_leader_L3"/>
    <property type="match status" value="1"/>
</dbReference>
<evidence type="ECO:0000313" key="2">
    <source>
        <dbReference type="Proteomes" id="UP001206206"/>
    </source>
</evidence>
<evidence type="ECO:0000313" key="1">
    <source>
        <dbReference type="EMBL" id="MCQ4042627.1"/>
    </source>
</evidence>
<sequence>MNEAPAIEPTDVYEPPLLAEAGDYAELTQGVEGITPEGWHAHWMGW</sequence>
<keyword evidence="2" id="KW-1185">Reference proteome</keyword>
<gene>
    <name evidence="1" type="ORF">NON19_11430</name>
</gene>
<reference evidence="1 2" key="1">
    <citation type="submission" date="2022-06" db="EMBL/GenBank/DDBJ databases">
        <title>Draft genome sequence of type strain Streptomyces rubrisoli DSM 42083.</title>
        <authorList>
            <person name="Duangmal K."/>
            <person name="Klaysubun C."/>
        </authorList>
    </citation>
    <scope>NUCLEOTIDE SEQUENCE [LARGE SCALE GENOMIC DNA]</scope>
    <source>
        <strain evidence="1 2">DSM 42083</strain>
    </source>
</reference>
<dbReference type="RefSeq" id="WP_255926973.1">
    <property type="nucleotide sequence ID" value="NZ_JANFNH010000008.1"/>
</dbReference>